<dbReference type="Proteomes" id="UP000606974">
    <property type="component" value="Unassembled WGS sequence"/>
</dbReference>
<dbReference type="AlphaFoldDB" id="A0A8H7AVF6"/>
<proteinExistence type="predicted"/>
<accession>A0A8H7AVF6</accession>
<name>A0A8H7AVF6_9EURO</name>
<organism evidence="1 2">
    <name type="scientific">Endocarpon pusillum</name>
    <dbReference type="NCBI Taxonomy" id="364733"/>
    <lineage>
        <taxon>Eukaryota</taxon>
        <taxon>Fungi</taxon>
        <taxon>Dikarya</taxon>
        <taxon>Ascomycota</taxon>
        <taxon>Pezizomycotina</taxon>
        <taxon>Eurotiomycetes</taxon>
        <taxon>Chaetothyriomycetidae</taxon>
        <taxon>Verrucariales</taxon>
        <taxon>Verrucariaceae</taxon>
        <taxon>Endocarpon</taxon>
    </lineage>
</organism>
<comment type="caution">
    <text evidence="1">The sequence shown here is derived from an EMBL/GenBank/DDBJ whole genome shotgun (WGS) entry which is preliminary data.</text>
</comment>
<protein>
    <submittedName>
        <fullName evidence="1">Uncharacterized protein</fullName>
    </submittedName>
</protein>
<dbReference type="EMBL" id="JAACFV010000003">
    <property type="protein sequence ID" value="KAF7513886.1"/>
    <property type="molecule type" value="Genomic_DNA"/>
</dbReference>
<evidence type="ECO:0000313" key="1">
    <source>
        <dbReference type="EMBL" id="KAF7513886.1"/>
    </source>
</evidence>
<reference evidence="1" key="1">
    <citation type="submission" date="2020-02" db="EMBL/GenBank/DDBJ databases">
        <authorList>
            <person name="Palmer J.M."/>
        </authorList>
    </citation>
    <scope>NUCLEOTIDE SEQUENCE</scope>
    <source>
        <strain evidence="1">EPUS1.4</strain>
        <tissue evidence="1">Thallus</tissue>
    </source>
</reference>
<sequence>MRTKALFTPPVELFSFIPWSTSAPPRRPRDTQGDLVEAKLLGLRIPHLRAWHPPAFPMSRASTRASLDGAGIVKGDWILRP</sequence>
<evidence type="ECO:0000313" key="2">
    <source>
        <dbReference type="Proteomes" id="UP000606974"/>
    </source>
</evidence>
<gene>
    <name evidence="1" type="ORF">GJ744_006500</name>
</gene>
<keyword evidence="2" id="KW-1185">Reference proteome</keyword>